<reference evidence="6" key="2">
    <citation type="submission" date="2023-05" db="EMBL/GenBank/DDBJ databases">
        <authorList>
            <consortium name="Lawrence Berkeley National Laboratory"/>
            <person name="Steindorff A."/>
            <person name="Hensen N."/>
            <person name="Bonometti L."/>
            <person name="Westerberg I."/>
            <person name="Brannstrom I.O."/>
            <person name="Guillou S."/>
            <person name="Cros-Aarteil S."/>
            <person name="Calhoun S."/>
            <person name="Haridas S."/>
            <person name="Kuo A."/>
            <person name="Mondo S."/>
            <person name="Pangilinan J."/>
            <person name="Riley R."/>
            <person name="Labutti K."/>
            <person name="Andreopoulos B."/>
            <person name="Lipzen A."/>
            <person name="Chen C."/>
            <person name="Yanf M."/>
            <person name="Daum C."/>
            <person name="Ng V."/>
            <person name="Clum A."/>
            <person name="Ohm R."/>
            <person name="Martin F."/>
            <person name="Silar P."/>
            <person name="Natvig D."/>
            <person name="Lalanne C."/>
            <person name="Gautier V."/>
            <person name="Ament-Velasquez S.L."/>
            <person name="Kruys A."/>
            <person name="Hutchinson M.I."/>
            <person name="Powell A.J."/>
            <person name="Barry K."/>
            <person name="Miller A.N."/>
            <person name="Grigoriev I.V."/>
            <person name="Debuchy R."/>
            <person name="Gladieux P."/>
            <person name="Thoren M.H."/>
            <person name="Johannesson H."/>
        </authorList>
    </citation>
    <scope>NUCLEOTIDE SEQUENCE</scope>
    <source>
        <strain evidence="6">PSN309</strain>
    </source>
</reference>
<evidence type="ECO:0000313" key="7">
    <source>
        <dbReference type="Proteomes" id="UP001302126"/>
    </source>
</evidence>
<keyword evidence="4" id="KW-0175">Coiled coil</keyword>
<evidence type="ECO:0000256" key="2">
    <source>
        <dbReference type="ARBA" id="ARBA00023043"/>
    </source>
</evidence>
<feature type="repeat" description="ANK" evidence="3">
    <location>
        <begin position="1423"/>
        <end position="1455"/>
    </location>
</feature>
<evidence type="ECO:0000313" key="6">
    <source>
        <dbReference type="EMBL" id="KAK4186425.1"/>
    </source>
</evidence>
<dbReference type="PROSITE" id="PS50088">
    <property type="entry name" value="ANK_REPEAT"/>
    <property type="match status" value="1"/>
</dbReference>
<feature type="coiled-coil region" evidence="4">
    <location>
        <begin position="1710"/>
        <end position="1744"/>
    </location>
</feature>
<evidence type="ECO:0000256" key="1">
    <source>
        <dbReference type="ARBA" id="ARBA00022737"/>
    </source>
</evidence>
<evidence type="ECO:0008006" key="8">
    <source>
        <dbReference type="Google" id="ProtNLM"/>
    </source>
</evidence>
<dbReference type="SUPFAM" id="SSF48403">
    <property type="entry name" value="Ankyrin repeat"/>
    <property type="match status" value="3"/>
</dbReference>
<dbReference type="Proteomes" id="UP001302126">
    <property type="component" value="Unassembled WGS sequence"/>
</dbReference>
<dbReference type="PANTHER" id="PTHR24189:SF50">
    <property type="entry name" value="ANKYRIN REPEAT AND SOCS BOX PROTEIN 2"/>
    <property type="match status" value="1"/>
</dbReference>
<dbReference type="EMBL" id="MU864424">
    <property type="protein sequence ID" value="KAK4186425.1"/>
    <property type="molecule type" value="Genomic_DNA"/>
</dbReference>
<comment type="caution">
    <text evidence="6">The sequence shown here is derived from an EMBL/GenBank/DDBJ whole genome shotgun (WGS) entry which is preliminary data.</text>
</comment>
<dbReference type="PANTHER" id="PTHR24189">
    <property type="entry name" value="MYOTROPHIN"/>
    <property type="match status" value="1"/>
</dbReference>
<evidence type="ECO:0000256" key="4">
    <source>
        <dbReference type="SAM" id="Coils"/>
    </source>
</evidence>
<dbReference type="InterPro" id="IPR050745">
    <property type="entry name" value="Multifunctional_regulatory"/>
</dbReference>
<sequence length="1848" mass="201757">MVSAGYNSRQDAHRTRLQQLAAAWGIHPTIPPVSVHVPSPQTRTPNDEFQAEELLKRQRINASQEKNSQSGGIKRAFSSTKKSNTWDPNEIFEALEAHVSNKGTPGVADALIAKLLSAGGDVNVSTMTKRTSLLTRKKSMESLERSRILQKAIQNRQTDMVAVLIQFCDPVTLDQALPLAIHSHDPGLLQMMLARGANLTQKQDSQDAFRQLCIMGGPHNADLVGLIMQSDGRPSPQWVSMSMVDAARKGCLDTVMRLSRATADGDYNKAEALRAAVGQCRVDIALAILTGTKPPTRGGHGVMDSFMKILEHTAISPNVKLALTESLLCAGAAGDAVSIALSQACHAEFYDLVELLVFYGASIEFQNAVVLRNAISTGKTNVVQLLLSKASTLSPLYASECIESIPKTINAEDRHVILSLLLQKGASGVQLHEALIHAVEVRDLQSVQLLVTPNFPGGQLASNHPLANGNAQCGLVYTRHEVASVDYQGGFALAMAVQRGDRPLVEQLLAGRPSRQTMDLVFPRVCALQPEPRYLIAECFLSVGLSPPTVSAALQGAIEERPPRRDEKFISMLLRFNADVNFNDGAGILSAITIRDIPLLTTLLRSRPGPQTVMAAMNKAMMVDDKQARYEIVQMLISAGAGREGPEVSQALIQLLPVQPVDFRLAQLLLEEGQADANFEQGMPVLLAVNDPDPALLELVLQHAKPNPDALTQALQILSDVPTNDAKAAKVEAILRRTRQKNLLNAILVKEVQTILKTSPDKRHLGVVSSLLSAGADVNSHKAAAFCCAVKAADAAIVDLLFTANPNTASLAAALPQSLNILEPMDRLSFTQKLIDAGAPANEANRALVYAINTHHNDLPLIAVLAAHADSSGGEALRAAVKCEHVDIVHTVLDKAPAMYSQEVLQQAFQEAVLLKNRVKRIAICKALLKKGTTGQAVSDALLSAGSDGDVELGRVLMDYGASVEHHDGQAVVEACGAGAPAVVQMLMGTKAEVKMETLTKGFAAAANIGDLSLREQVFKILLQKGVTGDGVDAQLVSASKCGDDGESLVRLLLEHGANVDYNAGESIWNATRSSHMGSLKLMLGIEKVTKHQKTPSKSTLLRSLKASRKLNKDSRYLVTEWLFEAGLPPCDELNIALNKAVKDGPDLRLIELLLKNGASPLANGCETLLDAAQMFSVEVLPLLLSTEIPQKDLSWAFKQAFTPQASSLWLSDKGLQVAKMLLAKGAEGESLTLALVAVIDAYHGEKDEIARKFSAILLQAKLDVSYEDGIVVQKAAQQADSELIRKVLQHNPDTRAVTMAFRYIFDTDLSEEEAVRLITMFTDYYHGEDRLDVVFKHASHEPVVIRALNKFPRSVRILQTLLDAGYYHDEITKLRVMEDMEEDEEVNLLFWALFQPQKRISSGVIELLIDRGANVNFETRLSKTTPLMLAIRSRRHELVKALVLAGSEVEVMDVTGNTPLTMASEMGEVGTSMMPIILAAAPSINDGSLHNAARELNLQALQVLLDFGHDLDFPSTLHGGRSALGELCMNAANSGPLTAAQEKQMEKVMAFLIKEGTDLTIQSDGKSVLLLAMHSAGDPVATTRSLLKVGLWKHVNEPSNQYSDGNYTYSPSQYVARVMRDSDTKPLLLELLKANRTKDVFYANNGPQPEGAVNLPPELLRAERERRAREERIARESEEHAMALARTKELSAHQVEVFKMRAQLEDSRVRQQRQEELSYENEKRAAEDRAFHQELQRRKAEREAAMHHEQRLTEAGLTRARLVSEAELEMENKKQEKMIGWSKQMSSVRIKEREAQEKFDAAADARTMKRITEHKKLVDSQSALAGRLASGGVDQRRQVGYITGELD</sequence>
<dbReference type="PROSITE" id="PS50297">
    <property type="entry name" value="ANK_REP_REGION"/>
    <property type="match status" value="1"/>
</dbReference>
<dbReference type="Gene3D" id="1.25.40.20">
    <property type="entry name" value="Ankyrin repeat-containing domain"/>
    <property type="match status" value="5"/>
</dbReference>
<dbReference type="Pfam" id="PF12796">
    <property type="entry name" value="Ank_2"/>
    <property type="match status" value="1"/>
</dbReference>
<protein>
    <recommendedName>
        <fullName evidence="8">Ankyrin repeat containing protein</fullName>
    </recommendedName>
</protein>
<reference evidence="6" key="1">
    <citation type="journal article" date="2023" name="Mol. Phylogenet. Evol.">
        <title>Genome-scale phylogeny and comparative genomics of the fungal order Sordariales.</title>
        <authorList>
            <person name="Hensen N."/>
            <person name="Bonometti L."/>
            <person name="Westerberg I."/>
            <person name="Brannstrom I.O."/>
            <person name="Guillou S."/>
            <person name="Cros-Aarteil S."/>
            <person name="Calhoun S."/>
            <person name="Haridas S."/>
            <person name="Kuo A."/>
            <person name="Mondo S."/>
            <person name="Pangilinan J."/>
            <person name="Riley R."/>
            <person name="LaButti K."/>
            <person name="Andreopoulos B."/>
            <person name="Lipzen A."/>
            <person name="Chen C."/>
            <person name="Yan M."/>
            <person name="Daum C."/>
            <person name="Ng V."/>
            <person name="Clum A."/>
            <person name="Steindorff A."/>
            <person name="Ohm R.A."/>
            <person name="Martin F."/>
            <person name="Silar P."/>
            <person name="Natvig D.O."/>
            <person name="Lalanne C."/>
            <person name="Gautier V."/>
            <person name="Ament-Velasquez S.L."/>
            <person name="Kruys A."/>
            <person name="Hutchinson M.I."/>
            <person name="Powell A.J."/>
            <person name="Barry K."/>
            <person name="Miller A.N."/>
            <person name="Grigoriev I.V."/>
            <person name="Debuchy R."/>
            <person name="Gladieux P."/>
            <person name="Hiltunen Thoren M."/>
            <person name="Johannesson H."/>
        </authorList>
    </citation>
    <scope>NUCLEOTIDE SEQUENCE</scope>
    <source>
        <strain evidence="6">PSN309</strain>
    </source>
</reference>
<gene>
    <name evidence="6" type="ORF">QBC35DRAFT_554133</name>
</gene>
<keyword evidence="1" id="KW-0677">Repeat</keyword>
<dbReference type="InterPro" id="IPR036770">
    <property type="entry name" value="Ankyrin_rpt-contain_sf"/>
</dbReference>
<organism evidence="6 7">
    <name type="scientific">Podospora australis</name>
    <dbReference type="NCBI Taxonomy" id="1536484"/>
    <lineage>
        <taxon>Eukaryota</taxon>
        <taxon>Fungi</taxon>
        <taxon>Dikarya</taxon>
        <taxon>Ascomycota</taxon>
        <taxon>Pezizomycotina</taxon>
        <taxon>Sordariomycetes</taxon>
        <taxon>Sordariomycetidae</taxon>
        <taxon>Sordariales</taxon>
        <taxon>Podosporaceae</taxon>
        <taxon>Podospora</taxon>
    </lineage>
</organism>
<evidence type="ECO:0000256" key="3">
    <source>
        <dbReference type="PROSITE-ProRule" id="PRU00023"/>
    </source>
</evidence>
<feature type="compositionally biased region" description="Polar residues" evidence="5">
    <location>
        <begin position="60"/>
        <end position="83"/>
    </location>
</feature>
<accession>A0AAN6WS54</accession>
<keyword evidence="2 3" id="KW-0040">ANK repeat</keyword>
<dbReference type="SMART" id="SM00248">
    <property type="entry name" value="ANK"/>
    <property type="match status" value="13"/>
</dbReference>
<proteinExistence type="predicted"/>
<dbReference type="InterPro" id="IPR002110">
    <property type="entry name" value="Ankyrin_rpt"/>
</dbReference>
<evidence type="ECO:0000256" key="5">
    <source>
        <dbReference type="SAM" id="MobiDB-lite"/>
    </source>
</evidence>
<name>A0AAN6WS54_9PEZI</name>
<keyword evidence="7" id="KW-1185">Reference proteome</keyword>
<feature type="region of interest" description="Disordered" evidence="5">
    <location>
        <begin position="59"/>
        <end position="83"/>
    </location>
</feature>